<accession>A0A222WRZ3</accession>
<evidence type="ECO:0000256" key="1">
    <source>
        <dbReference type="ARBA" id="ARBA00007788"/>
    </source>
</evidence>
<dbReference type="InterPro" id="IPR014284">
    <property type="entry name" value="RNA_pol_sigma-70_dom"/>
</dbReference>
<dbReference type="Gene3D" id="1.10.1740.10">
    <property type="match status" value="1"/>
</dbReference>
<comment type="function">
    <text evidence="7">Sigma factors are initiation factors that promote the attachment of RNA polymerase to specific initiation sites and are then released. Sigma-S contributes to the protection against external stress, thus playing a role in cellular fitness and survival.</text>
</comment>
<comment type="similarity">
    <text evidence="1">Belongs to the sigma-70 factor family.</text>
</comment>
<name>A0A222WRZ3_9BACL</name>
<dbReference type="InterPro" id="IPR000792">
    <property type="entry name" value="Tscrpt_reg_LuxR_C"/>
</dbReference>
<evidence type="ECO:0000313" key="10">
    <source>
        <dbReference type="EMBL" id="ASR48501.1"/>
    </source>
</evidence>
<dbReference type="InterPro" id="IPR036388">
    <property type="entry name" value="WH-like_DNA-bd_sf"/>
</dbReference>
<dbReference type="KEGG" id="pkb:B4V02_18250"/>
<evidence type="ECO:0000259" key="9">
    <source>
        <dbReference type="Pfam" id="PF04542"/>
    </source>
</evidence>
<evidence type="ECO:0000259" key="8">
    <source>
        <dbReference type="Pfam" id="PF00196"/>
    </source>
</evidence>
<dbReference type="EMBL" id="CP020028">
    <property type="protein sequence ID" value="ASR48501.1"/>
    <property type="molecule type" value="Genomic_DNA"/>
</dbReference>
<keyword evidence="3" id="KW-0805">Transcription regulation</keyword>
<evidence type="ECO:0000256" key="4">
    <source>
        <dbReference type="ARBA" id="ARBA00023082"/>
    </source>
</evidence>
<feature type="domain" description="RNA polymerase sigma-70 region 2" evidence="9">
    <location>
        <begin position="63"/>
        <end position="122"/>
    </location>
</feature>
<evidence type="ECO:0000256" key="6">
    <source>
        <dbReference type="ARBA" id="ARBA00023163"/>
    </source>
</evidence>
<evidence type="ECO:0000313" key="11">
    <source>
        <dbReference type="Proteomes" id="UP000214666"/>
    </source>
</evidence>
<evidence type="ECO:0000256" key="7">
    <source>
        <dbReference type="ARBA" id="ARBA00024701"/>
    </source>
</evidence>
<evidence type="ECO:0000256" key="2">
    <source>
        <dbReference type="ARBA" id="ARBA00021245"/>
    </source>
</evidence>
<reference evidence="10 11" key="1">
    <citation type="submission" date="2017-03" db="EMBL/GenBank/DDBJ databases">
        <title>Complete genome sequence of Paenibacillus Kribbensis producing bioflocculants.</title>
        <authorList>
            <person name="Lee H.-G."/>
            <person name="Oh H.-M."/>
        </authorList>
    </citation>
    <scope>NUCLEOTIDE SEQUENCE [LARGE SCALE GENOMIC DNA]</scope>
    <source>
        <strain evidence="10 11">AM49</strain>
    </source>
</reference>
<dbReference type="Proteomes" id="UP000214666">
    <property type="component" value="Chromosome"/>
</dbReference>
<dbReference type="GO" id="GO:0016987">
    <property type="term" value="F:sigma factor activity"/>
    <property type="evidence" value="ECO:0007669"/>
    <property type="project" value="UniProtKB-KW"/>
</dbReference>
<dbReference type="InterPro" id="IPR007627">
    <property type="entry name" value="RNA_pol_sigma70_r2"/>
</dbReference>
<dbReference type="Gene3D" id="1.10.10.10">
    <property type="entry name" value="Winged helix-like DNA-binding domain superfamily/Winged helix DNA-binding domain"/>
    <property type="match status" value="1"/>
</dbReference>
<dbReference type="GO" id="GO:0006352">
    <property type="term" value="P:DNA-templated transcription initiation"/>
    <property type="evidence" value="ECO:0007669"/>
    <property type="project" value="InterPro"/>
</dbReference>
<dbReference type="Pfam" id="PF00196">
    <property type="entry name" value="GerE"/>
    <property type="match status" value="1"/>
</dbReference>
<dbReference type="AlphaFoldDB" id="A0A222WRZ3"/>
<dbReference type="SUPFAM" id="SSF46894">
    <property type="entry name" value="C-terminal effector domain of the bipartite response regulators"/>
    <property type="match status" value="1"/>
</dbReference>
<dbReference type="InterPro" id="IPR013325">
    <property type="entry name" value="RNA_pol_sigma_r2"/>
</dbReference>
<dbReference type="STRING" id="172713.GCA_001705305_03779"/>
<dbReference type="OrthoDB" id="2637773at2"/>
<gene>
    <name evidence="10" type="ORF">B4V02_18250</name>
</gene>
<keyword evidence="4" id="KW-0731">Sigma factor</keyword>
<feature type="domain" description="HTH luxR-type" evidence="8">
    <location>
        <begin position="227"/>
        <end position="269"/>
    </location>
</feature>
<evidence type="ECO:0000256" key="5">
    <source>
        <dbReference type="ARBA" id="ARBA00023125"/>
    </source>
</evidence>
<keyword evidence="6" id="KW-0804">Transcription</keyword>
<dbReference type="NCBIfam" id="TIGR02937">
    <property type="entry name" value="sigma70-ECF"/>
    <property type="match status" value="1"/>
</dbReference>
<sequence length="340" mass="40093">MKCERDQCRRKFIILISLENGVNELLSDTYVQLRKPAVKDMHNIKLICACKENKDLLGEFLQENRKFMFSIIMRYKGSIEELKMKFKVTEDDLYQHACIGLLTALKDFDIHRGIKFTTYVVRPILWEVNQLLYSNSQEVRLSRGAIDMIRRMVEIEDTLGYRPCEQKMAKFLQVPIERYREVAQFSDAMEHIESIDNFEATDNSQSNIDEYVINRVYVQQLLCSSLFTEHEKTVMRLIMQGANNSRISEILHVYPMTISRTLTRIRNKIDKQKQDAENIQIETQSKYRDEIDLIVEKSKKQKQVLNVTDIQDALEISGYDISKYSKRVLYYIRKKAKLAI</sequence>
<dbReference type="Pfam" id="PF04542">
    <property type="entry name" value="Sigma70_r2"/>
    <property type="match status" value="1"/>
</dbReference>
<proteinExistence type="inferred from homology"/>
<evidence type="ECO:0000256" key="3">
    <source>
        <dbReference type="ARBA" id="ARBA00023015"/>
    </source>
</evidence>
<keyword evidence="5" id="KW-0238">DNA-binding</keyword>
<dbReference type="GO" id="GO:0003677">
    <property type="term" value="F:DNA binding"/>
    <property type="evidence" value="ECO:0007669"/>
    <property type="project" value="UniProtKB-KW"/>
</dbReference>
<dbReference type="InterPro" id="IPR016032">
    <property type="entry name" value="Sig_transdc_resp-reg_C-effctor"/>
</dbReference>
<keyword evidence="11" id="KW-1185">Reference proteome</keyword>
<protein>
    <recommendedName>
        <fullName evidence="2">RNA polymerase sigma factor SigS</fullName>
    </recommendedName>
</protein>
<organism evidence="10 11">
    <name type="scientific">Paenibacillus kribbensis</name>
    <dbReference type="NCBI Taxonomy" id="172713"/>
    <lineage>
        <taxon>Bacteria</taxon>
        <taxon>Bacillati</taxon>
        <taxon>Bacillota</taxon>
        <taxon>Bacilli</taxon>
        <taxon>Bacillales</taxon>
        <taxon>Paenibacillaceae</taxon>
        <taxon>Paenibacillus</taxon>
    </lineage>
</organism>
<dbReference type="PANTHER" id="PTHR30385">
    <property type="entry name" value="SIGMA FACTOR F FLAGELLAR"/>
    <property type="match status" value="1"/>
</dbReference>
<dbReference type="SUPFAM" id="SSF88946">
    <property type="entry name" value="Sigma2 domain of RNA polymerase sigma factors"/>
    <property type="match status" value="1"/>
</dbReference>